<name>E1QYM4_OLSUV</name>
<dbReference type="SUPFAM" id="SSF109604">
    <property type="entry name" value="HD-domain/PDEase-like"/>
    <property type="match status" value="1"/>
</dbReference>
<dbReference type="InterPro" id="IPR003607">
    <property type="entry name" value="HD/PDEase_dom"/>
</dbReference>
<dbReference type="EMBL" id="CP002106">
    <property type="protein sequence ID" value="ADK67488.1"/>
    <property type="molecule type" value="Genomic_DNA"/>
</dbReference>
<dbReference type="Proteomes" id="UP000000333">
    <property type="component" value="Chromosome"/>
</dbReference>
<sequence>MAQGSSFFALVSRMRYIERWALMRSSRPENLSEHSLDVAIIAHALCTLANVRHGWRLDAERAALVALFHDASEIITGDMPTPVKYANGTLRDAYKDVEAQAERTLLDELPADLRPTYEDIFFPADDADPNEGHLRLLVKAADKLSALIKCVDEAQAGNAEFRTAEAATRTKVDEMAATLPEVADFVREFLPDYGSTLDQLL</sequence>
<dbReference type="CDD" id="cd00077">
    <property type="entry name" value="HDc"/>
    <property type="match status" value="1"/>
</dbReference>
<protein>
    <submittedName>
        <fullName evidence="3">Metal dependent phosphohydrolase</fullName>
        <ecNumber evidence="3">3.1.3.5</ecNumber>
    </submittedName>
</protein>
<dbReference type="EC" id="3.1.3.5" evidence="3"/>
<dbReference type="STRING" id="633147.Olsu_0364"/>
<dbReference type="GO" id="GO:0005737">
    <property type="term" value="C:cytoplasm"/>
    <property type="evidence" value="ECO:0007669"/>
    <property type="project" value="TreeGrafter"/>
</dbReference>
<dbReference type="SMART" id="SM00471">
    <property type="entry name" value="HDc"/>
    <property type="match status" value="1"/>
</dbReference>
<dbReference type="NCBIfam" id="NF003009">
    <property type="entry name" value="PRK03826.1"/>
    <property type="match status" value="1"/>
</dbReference>
<dbReference type="Gene3D" id="1.10.3210.10">
    <property type="entry name" value="Hypothetical protein af1432"/>
    <property type="match status" value="1"/>
</dbReference>
<reference evidence="3 4" key="1">
    <citation type="journal article" date="2010" name="Stand. Genomic Sci.">
        <title>Complete genome sequence of Olsenella uli type strain (VPI D76D-27C).</title>
        <authorList>
            <person name="Goker M."/>
            <person name="Held B."/>
            <person name="Lucas S."/>
            <person name="Nolan M."/>
            <person name="Yasawong M."/>
            <person name="Glavina Del Rio T."/>
            <person name="Tice H."/>
            <person name="Cheng J.F."/>
            <person name="Bruce D."/>
            <person name="Detter J.C."/>
            <person name="Tapia R."/>
            <person name="Han C."/>
            <person name="Goodwin L."/>
            <person name="Pitluck S."/>
            <person name="Liolios K."/>
            <person name="Ivanova N."/>
            <person name="Mavromatis K."/>
            <person name="Mikhailova N."/>
            <person name="Pati A."/>
            <person name="Chen A."/>
            <person name="Palaniappan K."/>
            <person name="Land M."/>
            <person name="Hauser L."/>
            <person name="Chang Y.J."/>
            <person name="Jeffries C.D."/>
            <person name="Rohde M."/>
            <person name="Sikorski J."/>
            <person name="Pukall R."/>
            <person name="Woyke T."/>
            <person name="Bristow J."/>
            <person name="Eisen J.A."/>
            <person name="Markowitz V."/>
            <person name="Hugenholtz P."/>
            <person name="Kyrpides N.C."/>
            <person name="Klenk H.P."/>
            <person name="Lapidus A."/>
        </authorList>
    </citation>
    <scope>NUCLEOTIDE SEQUENCE [LARGE SCALE GENOMIC DNA]</scope>
    <source>
        <strain evidence="4">ATCC 49627 / DSM 7084 / CIP 109912 / JCM 12494 / NCIMB 702895 / VPI D76D-27C</strain>
    </source>
</reference>
<dbReference type="GO" id="GO:0002953">
    <property type="term" value="F:5'-deoxynucleotidase activity"/>
    <property type="evidence" value="ECO:0007669"/>
    <property type="project" value="InterPro"/>
</dbReference>
<dbReference type="AlphaFoldDB" id="E1QYM4"/>
<dbReference type="eggNOG" id="COG1896">
    <property type="taxonomic scope" value="Bacteria"/>
</dbReference>
<dbReference type="PANTHER" id="PTHR11845">
    <property type="entry name" value="5'-DEOXYNUCLEOTIDASE HDDC2"/>
    <property type="match status" value="1"/>
</dbReference>
<organism evidence="3 4">
    <name type="scientific">Olsenella uli (strain ATCC 49627 / DSM 7084 / CCUG 31166 / CIP 109912 / JCM 12494 / LMG 11480 / NCIMB 702895 / VPI D76D-27C)</name>
    <name type="common">Lactobacillus uli</name>
    <dbReference type="NCBI Taxonomy" id="633147"/>
    <lineage>
        <taxon>Bacteria</taxon>
        <taxon>Bacillati</taxon>
        <taxon>Actinomycetota</taxon>
        <taxon>Coriobacteriia</taxon>
        <taxon>Coriobacteriales</taxon>
        <taxon>Atopobiaceae</taxon>
        <taxon>Olsenella</taxon>
    </lineage>
</organism>
<dbReference type="OrthoDB" id="9812744at2"/>
<evidence type="ECO:0000313" key="3">
    <source>
        <dbReference type="EMBL" id="ADK67488.1"/>
    </source>
</evidence>
<dbReference type="PANTHER" id="PTHR11845:SF13">
    <property type="entry name" value="5'-DEOXYNUCLEOTIDASE HDDC2"/>
    <property type="match status" value="1"/>
</dbReference>
<proteinExistence type="predicted"/>
<evidence type="ECO:0000259" key="2">
    <source>
        <dbReference type="SMART" id="SM00471"/>
    </source>
</evidence>
<feature type="domain" description="HD/PDEase" evidence="2">
    <location>
        <begin position="27"/>
        <end position="156"/>
    </location>
</feature>
<dbReference type="GeneID" id="78511820"/>
<dbReference type="GO" id="GO:0008253">
    <property type="term" value="F:5'-nucleotidase activity"/>
    <property type="evidence" value="ECO:0007669"/>
    <property type="project" value="UniProtKB-EC"/>
</dbReference>
<dbReference type="KEGG" id="ols:Olsu_0364"/>
<dbReference type="Pfam" id="PF12917">
    <property type="entry name" value="YfbR-like"/>
    <property type="match status" value="1"/>
</dbReference>
<keyword evidence="1 3" id="KW-0378">Hydrolase</keyword>
<evidence type="ECO:0000256" key="1">
    <source>
        <dbReference type="ARBA" id="ARBA00022801"/>
    </source>
</evidence>
<dbReference type="PATRIC" id="fig|633147.7.peg.1199"/>
<gene>
    <name evidence="3" type="ordered locus">Olsu_0364</name>
</gene>
<dbReference type="HOGENOM" id="CLU_084784_0_0_11"/>
<keyword evidence="4" id="KW-1185">Reference proteome</keyword>
<accession>E1QYM4</accession>
<dbReference type="RefSeq" id="WP_013251240.1">
    <property type="nucleotide sequence ID" value="NC_014363.1"/>
</dbReference>
<dbReference type="InterPro" id="IPR039356">
    <property type="entry name" value="YfbR/HDDC2"/>
</dbReference>
<evidence type="ECO:0000313" key="4">
    <source>
        <dbReference type="Proteomes" id="UP000000333"/>
    </source>
</evidence>